<dbReference type="InterPro" id="IPR008972">
    <property type="entry name" value="Cupredoxin"/>
</dbReference>
<dbReference type="InterPro" id="IPR011706">
    <property type="entry name" value="Cu-oxidase_C"/>
</dbReference>
<feature type="domain" description="Plastocyanin-like" evidence="6">
    <location>
        <begin position="89"/>
        <end position="205"/>
    </location>
</feature>
<feature type="domain" description="Plastocyanin-like" evidence="5">
    <location>
        <begin position="395"/>
        <end position="511"/>
    </location>
</feature>
<proteinExistence type="predicted"/>
<protein>
    <submittedName>
        <fullName evidence="7">Multicopper oxidase family protein</fullName>
    </submittedName>
</protein>
<evidence type="ECO:0000313" key="7">
    <source>
        <dbReference type="EMBL" id="XBJ29076.1"/>
    </source>
</evidence>
<gene>
    <name evidence="7" type="ORF">AAH949_08310</name>
</gene>
<dbReference type="AlphaFoldDB" id="A0AAU7E7V0"/>
<dbReference type="PROSITE" id="PS00080">
    <property type="entry name" value="MULTICOPPER_OXIDASE2"/>
    <property type="match status" value="1"/>
</dbReference>
<evidence type="ECO:0000259" key="5">
    <source>
        <dbReference type="Pfam" id="PF07731"/>
    </source>
</evidence>
<feature type="signal peptide" evidence="3">
    <location>
        <begin position="1"/>
        <end position="22"/>
    </location>
</feature>
<dbReference type="InterPro" id="IPR011707">
    <property type="entry name" value="Cu-oxidase-like_N"/>
</dbReference>
<name>A0AAU7E7V0_9BACT</name>
<evidence type="ECO:0000256" key="1">
    <source>
        <dbReference type="ARBA" id="ARBA00022723"/>
    </source>
</evidence>
<evidence type="ECO:0000259" key="4">
    <source>
        <dbReference type="Pfam" id="PF00394"/>
    </source>
</evidence>
<dbReference type="InterPro" id="IPR001117">
    <property type="entry name" value="Cu-oxidase_2nd"/>
</dbReference>
<dbReference type="PANTHER" id="PTHR11709:SF2">
    <property type="entry name" value="MULTICOPPER OXIDASE LPR1"/>
    <property type="match status" value="1"/>
</dbReference>
<dbReference type="InterPro" id="IPR045087">
    <property type="entry name" value="Cu-oxidase_fam"/>
</dbReference>
<evidence type="ECO:0000256" key="2">
    <source>
        <dbReference type="ARBA" id="ARBA00023002"/>
    </source>
</evidence>
<evidence type="ECO:0000259" key="6">
    <source>
        <dbReference type="Pfam" id="PF07732"/>
    </source>
</evidence>
<dbReference type="EMBL" id="CP155620">
    <property type="protein sequence ID" value="XBJ29076.1"/>
    <property type="molecule type" value="Genomic_DNA"/>
</dbReference>
<feature type="domain" description="Plastocyanin-like" evidence="4">
    <location>
        <begin position="260"/>
        <end position="318"/>
    </location>
</feature>
<keyword evidence="3" id="KW-0732">Signal</keyword>
<dbReference type="SUPFAM" id="SSF49503">
    <property type="entry name" value="Cupredoxins"/>
    <property type="match status" value="3"/>
</dbReference>
<dbReference type="Pfam" id="PF07732">
    <property type="entry name" value="Cu-oxidase_3"/>
    <property type="match status" value="1"/>
</dbReference>
<sequence>MDRRTFLKFNTLGLASVSFAYAMDHSKMNHGTMDHSNHNNMNTSFIDFAPKDLKLLNINEIASGKKLAPLTLLKNESKEKNFFRATIEIAESEIEIAKGKKTKCYTYNKLIPGPKIEAYEGDTIEILVKNKLNEATTIHWHGMPVPPEQDGNPHDPILAGRERIYRFTLPMGSAGTYWYHPHPHYTTSKQVFKGLAGVFIVKAKKDALSHLKEQDWVISDLRLDENAQIPSNTLVDWLNGREGEIVLINGQLKPKIEVDNQRIRIYNFCAARYLNLRLSGAKFVLVGTDGGLIEKPVEMQELFLSPASRVEVLITSDKKGEVKLESTYYNRDKMMVKESPYTLHLADVNIKNSAKNIPQILRQLPPLEEPKNFKEIIMSEDHHKMHGIMKKSESEMKSALASMFLLNGKVFDMKRVDERSKLDETEDWIIINKSHMDHPFHIHGTQFELISSKFKGELKKAEFRALRDTINVRPNEELRLRMKQEFVGLRMYHCHILEHEDLGMMASLEVVEK</sequence>
<reference evidence="7" key="1">
    <citation type="submission" date="2024-05" db="EMBL/GenBank/DDBJ databases">
        <title>Campylobacter coli isolated from environmental waters in Slovenia.</title>
        <authorList>
            <person name="Zautner A.E."/>
            <person name="Bunk B."/>
            <person name="Riedel T."/>
            <person name="Sproeer C."/>
        </authorList>
    </citation>
    <scope>NUCLEOTIDE SEQUENCE</scope>
    <source>
        <strain evidence="7">CCS1377</strain>
    </source>
</reference>
<dbReference type="Gene3D" id="2.60.40.420">
    <property type="entry name" value="Cupredoxins - blue copper proteins"/>
    <property type="match status" value="3"/>
</dbReference>
<dbReference type="GO" id="GO:0005507">
    <property type="term" value="F:copper ion binding"/>
    <property type="evidence" value="ECO:0007669"/>
    <property type="project" value="InterPro"/>
</dbReference>
<keyword evidence="2" id="KW-0560">Oxidoreductase</keyword>
<dbReference type="Pfam" id="PF00394">
    <property type="entry name" value="Cu-oxidase"/>
    <property type="match status" value="1"/>
</dbReference>
<accession>A0AAU7E7V0</accession>
<dbReference type="Pfam" id="PF07731">
    <property type="entry name" value="Cu-oxidase_2"/>
    <property type="match status" value="1"/>
</dbReference>
<dbReference type="RefSeq" id="WP_348518484.1">
    <property type="nucleotide sequence ID" value="NZ_CP155620.1"/>
</dbReference>
<dbReference type="CDD" id="cd13881">
    <property type="entry name" value="CuRO_2_McoC_like"/>
    <property type="match status" value="1"/>
</dbReference>
<dbReference type="InterPro" id="IPR002355">
    <property type="entry name" value="Cu_oxidase_Cu_BS"/>
</dbReference>
<evidence type="ECO:0000256" key="3">
    <source>
        <dbReference type="SAM" id="SignalP"/>
    </source>
</evidence>
<dbReference type="PANTHER" id="PTHR11709">
    <property type="entry name" value="MULTI-COPPER OXIDASE"/>
    <property type="match status" value="1"/>
</dbReference>
<dbReference type="GO" id="GO:0016491">
    <property type="term" value="F:oxidoreductase activity"/>
    <property type="evidence" value="ECO:0007669"/>
    <property type="project" value="UniProtKB-KW"/>
</dbReference>
<organism evidence="7">
    <name type="scientific">Campylobacter sp. CCS1377</name>
    <dbReference type="NCBI Taxonomy" id="3158229"/>
    <lineage>
        <taxon>Bacteria</taxon>
        <taxon>Pseudomonadati</taxon>
        <taxon>Campylobacterota</taxon>
        <taxon>Epsilonproteobacteria</taxon>
        <taxon>Campylobacterales</taxon>
        <taxon>Campylobacteraceae</taxon>
        <taxon>Campylobacter</taxon>
    </lineage>
</organism>
<feature type="chain" id="PRO_5043593702" evidence="3">
    <location>
        <begin position="23"/>
        <end position="513"/>
    </location>
</feature>
<keyword evidence="1" id="KW-0479">Metal-binding</keyword>